<evidence type="ECO:0000313" key="2">
    <source>
        <dbReference type="EMBL" id="MFL8936718.1"/>
    </source>
</evidence>
<organism evidence="2 3">
    <name type="scientific">Rossellomorea oryzaecorticis</name>
    <dbReference type="NCBI Taxonomy" id="1396505"/>
    <lineage>
        <taxon>Bacteria</taxon>
        <taxon>Bacillati</taxon>
        <taxon>Bacillota</taxon>
        <taxon>Bacilli</taxon>
        <taxon>Bacillales</taxon>
        <taxon>Bacillaceae</taxon>
        <taxon>Rossellomorea</taxon>
    </lineage>
</organism>
<comment type="caution">
    <text evidence="2">The sequence shown here is derived from an EMBL/GenBank/DDBJ whole genome shotgun (WGS) entry which is preliminary data.</text>
</comment>
<feature type="transmembrane region" description="Helical" evidence="1">
    <location>
        <begin position="21"/>
        <end position="40"/>
    </location>
</feature>
<sequence>MKLYHTKEHERIAVKNAAVPKTILAVILTAVISSFLVNLLEKRDVLTAESNLETHLKDLIRENQKEVSVVLRKKIRDQYFLVYSIKGDEPKLGLAQYKEADLLPLYELVSVEEGEDGLLGSSYLNTSQFLVYGNRKETGAAYFQYRDNIEFKKVETGNDPYFLQVETYGGQLALPLVTFYNNEGEEVASVPAE</sequence>
<evidence type="ECO:0000313" key="3">
    <source>
        <dbReference type="Proteomes" id="UP001628668"/>
    </source>
</evidence>
<keyword evidence="1" id="KW-0472">Membrane</keyword>
<keyword evidence="1" id="KW-0812">Transmembrane</keyword>
<dbReference type="Proteomes" id="UP001628668">
    <property type="component" value="Unassembled WGS sequence"/>
</dbReference>
<gene>
    <name evidence="2" type="ORF">ACKA06_07975</name>
</gene>
<reference evidence="2 3" key="1">
    <citation type="submission" date="2024-12" db="EMBL/GenBank/DDBJ databases">
        <authorList>
            <person name="Li X."/>
            <person name="Zhang D."/>
        </authorList>
    </citation>
    <scope>NUCLEOTIDE SEQUENCE [LARGE SCALE GENOMIC DNA]</scope>
    <source>
        <strain evidence="2 3">JCM19602</strain>
    </source>
</reference>
<proteinExistence type="predicted"/>
<keyword evidence="1" id="KW-1133">Transmembrane helix</keyword>
<accession>A0ABW8VN08</accession>
<name>A0ABW8VN08_9BACI</name>
<evidence type="ECO:0000256" key="1">
    <source>
        <dbReference type="SAM" id="Phobius"/>
    </source>
</evidence>
<keyword evidence="3" id="KW-1185">Reference proteome</keyword>
<dbReference type="RefSeq" id="WP_411159401.1">
    <property type="nucleotide sequence ID" value="NZ_JBJOSA010000005.1"/>
</dbReference>
<protein>
    <submittedName>
        <fullName evidence="2">Uncharacterized protein</fullName>
    </submittedName>
</protein>
<dbReference type="EMBL" id="JBJOSA010000005">
    <property type="protein sequence ID" value="MFL8936718.1"/>
    <property type="molecule type" value="Genomic_DNA"/>
</dbReference>